<comment type="caution">
    <text evidence="2">The sequence shown here is derived from an EMBL/GenBank/DDBJ whole genome shotgun (WGS) entry which is preliminary data.</text>
</comment>
<dbReference type="EMBL" id="JAAKFY010000020">
    <property type="protein sequence ID" value="KAF3840890.1"/>
    <property type="molecule type" value="Genomic_DNA"/>
</dbReference>
<evidence type="ECO:0000313" key="3">
    <source>
        <dbReference type="Proteomes" id="UP000518266"/>
    </source>
</evidence>
<keyword evidence="3" id="KW-1185">Reference proteome</keyword>
<dbReference type="Proteomes" id="UP000518266">
    <property type="component" value="Unassembled WGS sequence"/>
</dbReference>
<evidence type="ECO:0000313" key="2">
    <source>
        <dbReference type="EMBL" id="KAF3840890.1"/>
    </source>
</evidence>
<feature type="coiled-coil region" evidence="1">
    <location>
        <begin position="15"/>
        <end position="42"/>
    </location>
</feature>
<name>A0A7J5XUT5_DISMA</name>
<keyword evidence="1" id="KW-0175">Coiled coil</keyword>
<proteinExistence type="predicted"/>
<reference evidence="2 3" key="1">
    <citation type="submission" date="2020-03" db="EMBL/GenBank/DDBJ databases">
        <title>Dissostichus mawsoni Genome sequencing and assembly.</title>
        <authorList>
            <person name="Park H."/>
        </authorList>
    </citation>
    <scope>NUCLEOTIDE SEQUENCE [LARGE SCALE GENOMIC DNA]</scope>
    <source>
        <strain evidence="2">DM0001</strain>
        <tissue evidence="2">Muscle</tissue>
    </source>
</reference>
<protein>
    <submittedName>
        <fullName evidence="2">Uncharacterized protein</fullName>
    </submittedName>
</protein>
<dbReference type="AlphaFoldDB" id="A0A7J5XUT5"/>
<accession>A0A7J5XUT5</accession>
<gene>
    <name evidence="2" type="ORF">F7725_006752</name>
</gene>
<evidence type="ECO:0000256" key="1">
    <source>
        <dbReference type="SAM" id="Coils"/>
    </source>
</evidence>
<organism evidence="2 3">
    <name type="scientific">Dissostichus mawsoni</name>
    <name type="common">Antarctic cod</name>
    <dbReference type="NCBI Taxonomy" id="36200"/>
    <lineage>
        <taxon>Eukaryota</taxon>
        <taxon>Metazoa</taxon>
        <taxon>Chordata</taxon>
        <taxon>Craniata</taxon>
        <taxon>Vertebrata</taxon>
        <taxon>Euteleostomi</taxon>
        <taxon>Actinopterygii</taxon>
        <taxon>Neopterygii</taxon>
        <taxon>Teleostei</taxon>
        <taxon>Neoteleostei</taxon>
        <taxon>Acanthomorphata</taxon>
        <taxon>Eupercaria</taxon>
        <taxon>Perciformes</taxon>
        <taxon>Notothenioidei</taxon>
        <taxon>Nototheniidae</taxon>
        <taxon>Dissostichus</taxon>
    </lineage>
</organism>
<sequence>MSPAKQVTEEFDSVVSMAERLNEQVELMMEEEEKQKQSQKLILHHFKKTLRK</sequence>